<organism evidence="1 2">
    <name type="scientific">Pristionchus fissidentatus</name>
    <dbReference type="NCBI Taxonomy" id="1538716"/>
    <lineage>
        <taxon>Eukaryota</taxon>
        <taxon>Metazoa</taxon>
        <taxon>Ecdysozoa</taxon>
        <taxon>Nematoda</taxon>
        <taxon>Chromadorea</taxon>
        <taxon>Rhabditida</taxon>
        <taxon>Rhabditina</taxon>
        <taxon>Diplogasteromorpha</taxon>
        <taxon>Diplogasteroidea</taxon>
        <taxon>Neodiplogasteridae</taxon>
        <taxon>Pristionchus</taxon>
    </lineage>
</organism>
<sequence>SFIRSLHIKCLNTANYAIDLYKSIKFEKLTMHWIFHEDMAILPIIMASRDCSNLFFGLLWNVEKTSVSNIRQALMQLPS</sequence>
<gene>
    <name evidence="1" type="ORF">PFISCL1PPCAC_25754</name>
</gene>
<protein>
    <submittedName>
        <fullName evidence="1">Uncharacterized protein</fullName>
    </submittedName>
</protein>
<feature type="non-terminal residue" evidence="1">
    <location>
        <position position="1"/>
    </location>
</feature>
<dbReference type="AlphaFoldDB" id="A0AAV5WTP9"/>
<evidence type="ECO:0000313" key="1">
    <source>
        <dbReference type="EMBL" id="GMT34457.1"/>
    </source>
</evidence>
<feature type="non-terminal residue" evidence="1">
    <location>
        <position position="79"/>
    </location>
</feature>
<evidence type="ECO:0000313" key="2">
    <source>
        <dbReference type="Proteomes" id="UP001432322"/>
    </source>
</evidence>
<proteinExistence type="predicted"/>
<name>A0AAV5WTP9_9BILA</name>
<comment type="caution">
    <text evidence="1">The sequence shown here is derived from an EMBL/GenBank/DDBJ whole genome shotgun (WGS) entry which is preliminary data.</text>
</comment>
<reference evidence="1" key="1">
    <citation type="submission" date="2023-10" db="EMBL/GenBank/DDBJ databases">
        <title>Genome assembly of Pristionchus species.</title>
        <authorList>
            <person name="Yoshida K."/>
            <person name="Sommer R.J."/>
        </authorList>
    </citation>
    <scope>NUCLEOTIDE SEQUENCE</scope>
    <source>
        <strain evidence="1">RS5133</strain>
    </source>
</reference>
<dbReference type="EMBL" id="BTSY01000006">
    <property type="protein sequence ID" value="GMT34457.1"/>
    <property type="molecule type" value="Genomic_DNA"/>
</dbReference>
<dbReference type="Proteomes" id="UP001432322">
    <property type="component" value="Unassembled WGS sequence"/>
</dbReference>
<keyword evidence="2" id="KW-1185">Reference proteome</keyword>
<accession>A0AAV5WTP9</accession>